<dbReference type="GO" id="GO:0055085">
    <property type="term" value="P:transmembrane transport"/>
    <property type="evidence" value="ECO:0007669"/>
    <property type="project" value="InterPro"/>
</dbReference>
<keyword evidence="3" id="KW-1003">Cell membrane</keyword>
<feature type="transmembrane region" description="Helical" evidence="7">
    <location>
        <begin position="255"/>
        <end position="276"/>
    </location>
</feature>
<feature type="transmembrane region" description="Helical" evidence="7">
    <location>
        <begin position="20"/>
        <end position="45"/>
    </location>
</feature>
<dbReference type="InterPro" id="IPR035906">
    <property type="entry name" value="MetI-like_sf"/>
</dbReference>
<sequence>MNITQGGMENVGKSSSKTKIVGIVLKILIGLLLVVEIYPIVWLLLSSIKGPTEFSTSPVYALPKGFYFKNYIDAWNIGKMSIFFKNSLFVTTVALVVIIVFSATAAFAITKLKWKLSKATLTLFLMGIMVPVQVVLIPLFMIYKKSGLLNNPLSLIITYAAFGLPMSIYLFVAYFKNIPLEIMEAAVMDGCSIYGVFLRIILPLIQNAIVTVLTLQFLFNWNDLIFSMTFISKTDLKTIQTGMMMFTGQFGQKDWGPIFASITMGTIPTLLLYIGLNKMVIKGMTAGAVKG</sequence>
<dbReference type="HOGENOM" id="CLU_016047_1_2_9"/>
<name>M1MVJ3_9CLOT</name>
<keyword evidence="4 7" id="KW-0812">Transmembrane</keyword>
<feature type="transmembrane region" description="Helical" evidence="7">
    <location>
        <begin position="196"/>
        <end position="219"/>
    </location>
</feature>
<protein>
    <submittedName>
        <fullName evidence="9">Carbohydrate ABC transporter membrane protein 2, CUT1 family</fullName>
    </submittedName>
</protein>
<feature type="transmembrane region" description="Helical" evidence="7">
    <location>
        <begin position="88"/>
        <end position="109"/>
    </location>
</feature>
<comment type="subcellular location">
    <subcellularLocation>
        <location evidence="1 7">Cell membrane</location>
        <topology evidence="1 7">Multi-pass membrane protein</topology>
    </subcellularLocation>
</comment>
<dbReference type="PANTHER" id="PTHR43744:SF8">
    <property type="entry name" value="SN-GLYCEROL-3-PHOSPHATE TRANSPORT SYSTEM PERMEASE PROTEIN UGPE"/>
    <property type="match status" value="1"/>
</dbReference>
<dbReference type="InterPro" id="IPR000515">
    <property type="entry name" value="MetI-like"/>
</dbReference>
<organism evidence="9 10">
    <name type="scientific">Clostridium saccharoperbutylacetonicum N1-4(HMT)</name>
    <dbReference type="NCBI Taxonomy" id="931276"/>
    <lineage>
        <taxon>Bacteria</taxon>
        <taxon>Bacillati</taxon>
        <taxon>Bacillota</taxon>
        <taxon>Clostridia</taxon>
        <taxon>Eubacteriales</taxon>
        <taxon>Clostridiaceae</taxon>
        <taxon>Clostridium</taxon>
    </lineage>
</organism>
<feature type="transmembrane region" description="Helical" evidence="7">
    <location>
        <begin position="121"/>
        <end position="143"/>
    </location>
</feature>
<evidence type="ECO:0000256" key="2">
    <source>
        <dbReference type="ARBA" id="ARBA00022448"/>
    </source>
</evidence>
<evidence type="ECO:0000256" key="7">
    <source>
        <dbReference type="RuleBase" id="RU363032"/>
    </source>
</evidence>
<feature type="domain" description="ABC transmembrane type-1" evidence="8">
    <location>
        <begin position="84"/>
        <end position="276"/>
    </location>
</feature>
<dbReference type="SUPFAM" id="SSF161098">
    <property type="entry name" value="MetI-like"/>
    <property type="match status" value="1"/>
</dbReference>
<dbReference type="Proteomes" id="UP000011728">
    <property type="component" value="Chromosome"/>
</dbReference>
<dbReference type="PATRIC" id="fig|931276.5.peg.1745"/>
<comment type="similarity">
    <text evidence="7">Belongs to the binding-protein-dependent transport system permease family.</text>
</comment>
<dbReference type="GO" id="GO:0005886">
    <property type="term" value="C:plasma membrane"/>
    <property type="evidence" value="ECO:0007669"/>
    <property type="project" value="UniProtKB-SubCell"/>
</dbReference>
<proteinExistence type="inferred from homology"/>
<dbReference type="RefSeq" id="WP_015391858.1">
    <property type="nucleotide sequence ID" value="NC_020291.1"/>
</dbReference>
<keyword evidence="6 7" id="KW-0472">Membrane</keyword>
<feature type="transmembrane region" description="Helical" evidence="7">
    <location>
        <begin position="155"/>
        <end position="175"/>
    </location>
</feature>
<dbReference type="EMBL" id="CP004121">
    <property type="protein sequence ID" value="AGF55537.1"/>
    <property type="molecule type" value="Genomic_DNA"/>
</dbReference>
<evidence type="ECO:0000313" key="9">
    <source>
        <dbReference type="EMBL" id="AGF55537.1"/>
    </source>
</evidence>
<evidence type="ECO:0000256" key="1">
    <source>
        <dbReference type="ARBA" id="ARBA00004651"/>
    </source>
</evidence>
<dbReference type="PANTHER" id="PTHR43744">
    <property type="entry name" value="ABC TRANSPORTER PERMEASE PROTEIN MG189-RELATED-RELATED"/>
    <property type="match status" value="1"/>
</dbReference>
<dbReference type="eggNOG" id="COG0395">
    <property type="taxonomic scope" value="Bacteria"/>
</dbReference>
<evidence type="ECO:0000256" key="3">
    <source>
        <dbReference type="ARBA" id="ARBA00022475"/>
    </source>
</evidence>
<dbReference type="KEGG" id="csr:Cspa_c17670"/>
<evidence type="ECO:0000256" key="4">
    <source>
        <dbReference type="ARBA" id="ARBA00022692"/>
    </source>
</evidence>
<dbReference type="Pfam" id="PF00528">
    <property type="entry name" value="BPD_transp_1"/>
    <property type="match status" value="1"/>
</dbReference>
<gene>
    <name evidence="9" type="ORF">Cspa_c17670</name>
</gene>
<reference evidence="9 10" key="1">
    <citation type="submission" date="2013-02" db="EMBL/GenBank/DDBJ databases">
        <title>Genome sequence of Clostridium saccharoperbutylacetonicum N1-4(HMT).</title>
        <authorList>
            <person name="Poehlein A."/>
            <person name="Daniel R."/>
        </authorList>
    </citation>
    <scope>NUCLEOTIDE SEQUENCE [LARGE SCALE GENOMIC DNA]</scope>
    <source>
        <strain evidence="10">N1-4(HMT)</strain>
    </source>
</reference>
<dbReference type="OrthoDB" id="156617at2"/>
<dbReference type="PROSITE" id="PS50928">
    <property type="entry name" value="ABC_TM1"/>
    <property type="match status" value="1"/>
</dbReference>
<dbReference type="Gene3D" id="1.10.3720.10">
    <property type="entry name" value="MetI-like"/>
    <property type="match status" value="1"/>
</dbReference>
<evidence type="ECO:0000256" key="6">
    <source>
        <dbReference type="ARBA" id="ARBA00023136"/>
    </source>
</evidence>
<dbReference type="CDD" id="cd06261">
    <property type="entry name" value="TM_PBP2"/>
    <property type="match status" value="1"/>
</dbReference>
<keyword evidence="5 7" id="KW-1133">Transmembrane helix</keyword>
<keyword evidence="2 7" id="KW-0813">Transport</keyword>
<evidence type="ECO:0000313" key="10">
    <source>
        <dbReference type="Proteomes" id="UP000011728"/>
    </source>
</evidence>
<evidence type="ECO:0000259" key="8">
    <source>
        <dbReference type="PROSITE" id="PS50928"/>
    </source>
</evidence>
<dbReference type="AlphaFoldDB" id="M1MVJ3"/>
<accession>M1MVJ3</accession>
<keyword evidence="10" id="KW-1185">Reference proteome</keyword>
<evidence type="ECO:0000256" key="5">
    <source>
        <dbReference type="ARBA" id="ARBA00022989"/>
    </source>
</evidence>